<comment type="catalytic activity">
    <reaction evidence="1">
        <text>ATP + protein L-histidine = ADP + protein N-phospho-L-histidine.</text>
        <dbReference type="EC" id="2.7.13.3"/>
    </reaction>
</comment>
<evidence type="ECO:0000256" key="7">
    <source>
        <dbReference type="ARBA" id="ARBA00022840"/>
    </source>
</evidence>
<dbReference type="CDD" id="cd16917">
    <property type="entry name" value="HATPase_UhpB-NarQ-NarX-like"/>
    <property type="match status" value="1"/>
</dbReference>
<name>U5W3U6_9ACTN</name>
<evidence type="ECO:0000256" key="2">
    <source>
        <dbReference type="ARBA" id="ARBA00012438"/>
    </source>
</evidence>
<proteinExistence type="predicted"/>
<sequence>MRAEGDENAALRRQSLLIAVGCVLGDGVPFLLKHSQSPPHPAIWIAGLAILLADLALALPARTAGPVAVVHAVVRVGVAALLFSATGDRDGIGNATGLAVAGYRAGAWVQGRRSWATLAALIAGMTATQAIQGFDATAENILLTLTNTVLPWLLGRHTTGRSGYIAEVRRRAERIQREAEEQRFQADRTLTLAVETERTAIARDLHDTISHHVSAVGVHAAAARLGLQSGLPAHENRTVTSLEQVETSSRAALGDLRRMLDLLHGNDSDGVRQPGLEDLDTLVDGSRSAGLTVDLIMDDALPRSLPKSLNLAAYRIVQEILTNALRHGDGTLDLTLTRTVDAFRITANNTTDPRSGTNAGTGRGLDGIRHRAGLFGGSVTTGPPPDAPGTWRTAITIPLQESR</sequence>
<dbReference type="PANTHER" id="PTHR24421">
    <property type="entry name" value="NITRATE/NITRITE SENSOR PROTEIN NARX-RELATED"/>
    <property type="match status" value="1"/>
</dbReference>
<gene>
    <name evidence="10" type="ORF">AFR_21555</name>
</gene>
<evidence type="ECO:0000256" key="3">
    <source>
        <dbReference type="ARBA" id="ARBA00022553"/>
    </source>
</evidence>
<keyword evidence="6 10" id="KW-0418">Kinase</keyword>
<keyword evidence="11" id="KW-1185">Reference proteome</keyword>
<dbReference type="EMBL" id="CP006272">
    <property type="protein sequence ID" value="AGZ42581.1"/>
    <property type="molecule type" value="Genomic_DNA"/>
</dbReference>
<reference evidence="10 11" key="1">
    <citation type="journal article" date="2014" name="J. Biotechnol.">
        <title>Complete genome sequence of the actinobacterium Actinoplanes friuliensis HAG 010964, producer of the lipopeptide antibiotic friulimycin.</title>
        <authorList>
            <person name="Ruckert C."/>
            <person name="Szczepanowski R."/>
            <person name="Albersmeier A."/>
            <person name="Goesmann A."/>
            <person name="Fischer N."/>
            <person name="Steinkamper A."/>
            <person name="Puhler A."/>
            <person name="Biener R."/>
            <person name="Schwartz D."/>
            <person name="Kalinowski J."/>
        </authorList>
    </citation>
    <scope>NUCLEOTIDE SEQUENCE [LARGE SCALE GENOMIC DNA]</scope>
    <source>
        <strain evidence="10 11">DSM 7358</strain>
    </source>
</reference>
<dbReference type="Proteomes" id="UP000017746">
    <property type="component" value="Chromosome"/>
</dbReference>
<dbReference type="OrthoDB" id="3288457at2"/>
<dbReference type="InterPro" id="IPR036890">
    <property type="entry name" value="HATPase_C_sf"/>
</dbReference>
<dbReference type="GO" id="GO:0016020">
    <property type="term" value="C:membrane"/>
    <property type="evidence" value="ECO:0007669"/>
    <property type="project" value="InterPro"/>
</dbReference>
<evidence type="ECO:0000256" key="8">
    <source>
        <dbReference type="ARBA" id="ARBA00023012"/>
    </source>
</evidence>
<evidence type="ECO:0000256" key="6">
    <source>
        <dbReference type="ARBA" id="ARBA00022777"/>
    </source>
</evidence>
<keyword evidence="4" id="KW-0808">Transferase</keyword>
<dbReference type="GO" id="GO:0005524">
    <property type="term" value="F:ATP binding"/>
    <property type="evidence" value="ECO:0007669"/>
    <property type="project" value="UniProtKB-KW"/>
</dbReference>
<dbReference type="Gene3D" id="3.30.565.10">
    <property type="entry name" value="Histidine kinase-like ATPase, C-terminal domain"/>
    <property type="match status" value="1"/>
</dbReference>
<dbReference type="RefSeq" id="WP_023362953.1">
    <property type="nucleotide sequence ID" value="NC_022657.1"/>
</dbReference>
<dbReference type="HOGENOM" id="CLU_000445_20_1_11"/>
<dbReference type="AlphaFoldDB" id="U5W3U6"/>
<dbReference type="STRING" id="1246995.AFR_21555"/>
<dbReference type="Pfam" id="PF07730">
    <property type="entry name" value="HisKA_3"/>
    <property type="match status" value="1"/>
</dbReference>
<dbReference type="PANTHER" id="PTHR24421:SF10">
    <property type="entry name" value="NITRATE_NITRITE SENSOR PROTEIN NARQ"/>
    <property type="match status" value="1"/>
</dbReference>
<evidence type="ECO:0000256" key="5">
    <source>
        <dbReference type="ARBA" id="ARBA00022741"/>
    </source>
</evidence>
<keyword evidence="5" id="KW-0547">Nucleotide-binding</keyword>
<dbReference type="GO" id="GO:0000155">
    <property type="term" value="F:phosphorelay sensor kinase activity"/>
    <property type="evidence" value="ECO:0007669"/>
    <property type="project" value="InterPro"/>
</dbReference>
<keyword evidence="3" id="KW-0597">Phosphoprotein</keyword>
<evidence type="ECO:0000259" key="9">
    <source>
        <dbReference type="Pfam" id="PF07730"/>
    </source>
</evidence>
<accession>U5W3U6</accession>
<organism evidence="10 11">
    <name type="scientific">Actinoplanes friuliensis DSM 7358</name>
    <dbReference type="NCBI Taxonomy" id="1246995"/>
    <lineage>
        <taxon>Bacteria</taxon>
        <taxon>Bacillati</taxon>
        <taxon>Actinomycetota</taxon>
        <taxon>Actinomycetes</taxon>
        <taxon>Micromonosporales</taxon>
        <taxon>Micromonosporaceae</taxon>
        <taxon>Actinoplanes</taxon>
    </lineage>
</organism>
<evidence type="ECO:0000313" key="11">
    <source>
        <dbReference type="Proteomes" id="UP000017746"/>
    </source>
</evidence>
<dbReference type="GO" id="GO:0046983">
    <property type="term" value="F:protein dimerization activity"/>
    <property type="evidence" value="ECO:0007669"/>
    <property type="project" value="InterPro"/>
</dbReference>
<protein>
    <recommendedName>
        <fullName evidence="2">histidine kinase</fullName>
        <ecNumber evidence="2">2.7.13.3</ecNumber>
    </recommendedName>
</protein>
<dbReference type="SUPFAM" id="SSF55874">
    <property type="entry name" value="ATPase domain of HSP90 chaperone/DNA topoisomerase II/histidine kinase"/>
    <property type="match status" value="1"/>
</dbReference>
<evidence type="ECO:0000313" key="10">
    <source>
        <dbReference type="EMBL" id="AGZ42581.1"/>
    </source>
</evidence>
<dbReference type="PATRIC" id="fig|1246995.3.peg.4371"/>
<dbReference type="KEGG" id="afs:AFR_21555"/>
<dbReference type="InterPro" id="IPR011712">
    <property type="entry name" value="Sig_transdc_His_kin_sub3_dim/P"/>
</dbReference>
<keyword evidence="8" id="KW-0902">Two-component regulatory system</keyword>
<evidence type="ECO:0000256" key="1">
    <source>
        <dbReference type="ARBA" id="ARBA00000085"/>
    </source>
</evidence>
<evidence type="ECO:0000256" key="4">
    <source>
        <dbReference type="ARBA" id="ARBA00022679"/>
    </source>
</evidence>
<dbReference type="InterPro" id="IPR050482">
    <property type="entry name" value="Sensor_HK_TwoCompSys"/>
</dbReference>
<dbReference type="eggNOG" id="COG4585">
    <property type="taxonomic scope" value="Bacteria"/>
</dbReference>
<feature type="domain" description="Signal transduction histidine kinase subgroup 3 dimerisation and phosphoacceptor" evidence="9">
    <location>
        <begin position="197"/>
        <end position="264"/>
    </location>
</feature>
<dbReference type="EC" id="2.7.13.3" evidence="2"/>
<keyword evidence="7" id="KW-0067">ATP-binding</keyword>
<dbReference type="Gene3D" id="1.20.5.1930">
    <property type="match status" value="1"/>
</dbReference>